<protein>
    <submittedName>
        <fullName evidence="1">Uncharacterized protein</fullName>
    </submittedName>
</protein>
<keyword evidence="2" id="KW-1185">Reference proteome</keyword>
<organism evidence="1 2">
    <name type="scientific">Serratia phage CHI14</name>
    <dbReference type="NCBI Taxonomy" id="2006941"/>
    <lineage>
        <taxon>Viruses</taxon>
        <taxon>Duplodnaviria</taxon>
        <taxon>Heunggongvirae</taxon>
        <taxon>Uroviricota</taxon>
        <taxon>Caudoviricetes</taxon>
        <taxon>Pantevenvirales</taxon>
        <taxon>Straboviridae</taxon>
        <taxon>Tevenvirinae</taxon>
        <taxon>Winklervirus</taxon>
        <taxon>Winklervirus chi14</taxon>
    </lineage>
</organism>
<dbReference type="Proteomes" id="UP000225148">
    <property type="component" value="Segment"/>
</dbReference>
<dbReference type="KEGG" id="vg:40085558"/>
<dbReference type="GeneID" id="40085558"/>
<name>A0A1Z1LXP6_9CAUD</name>
<dbReference type="OrthoDB" id="26988at10239"/>
<dbReference type="EMBL" id="MF036690">
    <property type="protein sequence ID" value="ARW57572.1"/>
    <property type="molecule type" value="Genomic_DNA"/>
</dbReference>
<reference evidence="1 2" key="1">
    <citation type="submission" date="2017-04" db="EMBL/GenBank/DDBJ databases">
        <title>Environmental T4-family bacteriophages evolve to escape abortive infection via multiple routes in a bacterial host employing altruistic suicide through Type III toxin-antitoxin systems.</title>
        <authorList>
            <person name="Chen B."/>
            <person name="Salmond G.P.C."/>
            <person name="Akusobi C."/>
            <person name="Fang X."/>
        </authorList>
    </citation>
    <scope>NUCLEOTIDE SEQUENCE [LARGE SCALE GENOMIC DNA]</scope>
</reference>
<sequence>MKTYKEFLAESLVPGVLKDKEGSLQFGLTTNDDGVYFQIGNERFQSSKSTKDAILKIMKGDGKWQGGGAAGGKQAGISINRKEKLAYFKIGDESFILSNRAYSDFLKMFK</sequence>
<accession>A0A1Z1LXP6</accession>
<evidence type="ECO:0000313" key="1">
    <source>
        <dbReference type="EMBL" id="ARW57572.1"/>
    </source>
</evidence>
<evidence type="ECO:0000313" key="2">
    <source>
        <dbReference type="Proteomes" id="UP000225148"/>
    </source>
</evidence>
<proteinExistence type="predicted"/>
<dbReference type="RefSeq" id="YP_009609474.1">
    <property type="nucleotide sequence ID" value="NC_041996.1"/>
</dbReference>